<dbReference type="HAMAP" id="MF_01940">
    <property type="entry name" value="RNA_CPDase"/>
    <property type="match status" value="1"/>
</dbReference>
<dbReference type="InterPro" id="IPR014051">
    <property type="entry name" value="Phosphoesterase_HXTX"/>
</dbReference>
<keyword evidence="1 2" id="KW-0378">Hydrolase</keyword>
<comment type="similarity">
    <text evidence="2">Belongs to the 2H phosphoesterase superfamily. ThpR family.</text>
</comment>
<dbReference type="GO" id="GO:0004113">
    <property type="term" value="F:2',3'-cyclic-nucleotide 3'-phosphodiesterase activity"/>
    <property type="evidence" value="ECO:0007669"/>
    <property type="project" value="InterPro"/>
</dbReference>
<feature type="short sequence motif" description="HXTX 1" evidence="2">
    <location>
        <begin position="39"/>
        <end position="42"/>
    </location>
</feature>
<reference evidence="4 5" key="1">
    <citation type="submission" date="2020-07" db="EMBL/GenBank/DDBJ databases">
        <title>Sequencing the genomes of 1000 actinobacteria strains.</title>
        <authorList>
            <person name="Klenk H.-P."/>
        </authorList>
    </citation>
    <scope>NUCLEOTIDE SEQUENCE [LARGE SCALE GENOMIC DNA]</scope>
    <source>
        <strain evidence="4 5">DSM 23819</strain>
    </source>
</reference>
<protein>
    <recommendedName>
        <fullName evidence="2">RNA 2',3'-cyclic phosphodiesterase</fullName>
        <shortName evidence="2">RNA 2',3'-CPDase</shortName>
        <ecNumber evidence="2">3.1.4.58</ecNumber>
    </recommendedName>
</protein>
<dbReference type="Pfam" id="PF02834">
    <property type="entry name" value="LigT_PEase"/>
    <property type="match status" value="2"/>
</dbReference>
<feature type="active site" description="Proton acceptor" evidence="2">
    <location>
        <position position="126"/>
    </location>
</feature>
<keyword evidence="5" id="KW-1185">Reference proteome</keyword>
<dbReference type="EC" id="3.1.4.58" evidence="2"/>
<organism evidence="4 5">
    <name type="scientific">Nocardioides daedukensis</name>
    <dbReference type="NCBI Taxonomy" id="634462"/>
    <lineage>
        <taxon>Bacteria</taxon>
        <taxon>Bacillati</taxon>
        <taxon>Actinomycetota</taxon>
        <taxon>Actinomycetes</taxon>
        <taxon>Propionibacteriales</taxon>
        <taxon>Nocardioidaceae</taxon>
        <taxon>Nocardioides</taxon>
    </lineage>
</organism>
<evidence type="ECO:0000313" key="5">
    <source>
        <dbReference type="Proteomes" id="UP000540656"/>
    </source>
</evidence>
<accession>A0A7Y9UVY2</accession>
<comment type="catalytic activity">
    <reaction evidence="2">
        <text>a 3'-end 2',3'-cyclophospho-ribonucleotide-RNA + H2O = a 3'-end 2'-phospho-ribonucleotide-RNA + H(+)</text>
        <dbReference type="Rhea" id="RHEA:11828"/>
        <dbReference type="Rhea" id="RHEA-COMP:10464"/>
        <dbReference type="Rhea" id="RHEA-COMP:17353"/>
        <dbReference type="ChEBI" id="CHEBI:15377"/>
        <dbReference type="ChEBI" id="CHEBI:15378"/>
        <dbReference type="ChEBI" id="CHEBI:83064"/>
        <dbReference type="ChEBI" id="CHEBI:173113"/>
        <dbReference type="EC" id="3.1.4.58"/>
    </reaction>
</comment>
<feature type="domain" description="Phosphoesterase HXTX" evidence="3">
    <location>
        <begin position="12"/>
        <end position="90"/>
    </location>
</feature>
<dbReference type="RefSeq" id="WP_179502614.1">
    <property type="nucleotide sequence ID" value="NZ_JACCAA010000001.1"/>
</dbReference>
<proteinExistence type="inferred from homology"/>
<feature type="active site" description="Proton donor" evidence="2">
    <location>
        <position position="39"/>
    </location>
</feature>
<evidence type="ECO:0000313" key="4">
    <source>
        <dbReference type="EMBL" id="NYG59580.1"/>
    </source>
</evidence>
<dbReference type="EMBL" id="JACCAA010000001">
    <property type="protein sequence ID" value="NYG59580.1"/>
    <property type="molecule type" value="Genomic_DNA"/>
</dbReference>
<comment type="function">
    <text evidence="2">Hydrolyzes RNA 2',3'-cyclic phosphodiester to an RNA 2'-phosphomonoester.</text>
</comment>
<dbReference type="PANTHER" id="PTHR35561:SF1">
    <property type="entry name" value="RNA 2',3'-CYCLIC PHOSPHODIESTERASE"/>
    <property type="match status" value="1"/>
</dbReference>
<evidence type="ECO:0000259" key="3">
    <source>
        <dbReference type="Pfam" id="PF02834"/>
    </source>
</evidence>
<gene>
    <name evidence="4" type="ORF">BJ980_002503</name>
</gene>
<feature type="domain" description="Phosphoesterase HXTX" evidence="3">
    <location>
        <begin position="98"/>
        <end position="169"/>
    </location>
</feature>
<dbReference type="InterPro" id="IPR009097">
    <property type="entry name" value="Cyclic_Pdiesterase"/>
</dbReference>
<evidence type="ECO:0000256" key="1">
    <source>
        <dbReference type="ARBA" id="ARBA00022801"/>
    </source>
</evidence>
<dbReference type="SUPFAM" id="SSF55144">
    <property type="entry name" value="LigT-like"/>
    <property type="match status" value="1"/>
</dbReference>
<dbReference type="GO" id="GO:0016874">
    <property type="term" value="F:ligase activity"/>
    <property type="evidence" value="ECO:0007669"/>
    <property type="project" value="UniProtKB-KW"/>
</dbReference>
<sequence length="189" mass="20761">MRLFAALVPSTDAIEDLDEFLEPRRAAAPFRLAPPEQWHLTLAFMADVAQWRVEDLVDRLADVAARRTPFELSLHGGGAFPDAARAKVVWCGVAGAVEQVDALAQSTRAAANAAGARPDGGRFRAHLTMGRLSWPDEVSNWVRLLDTYSGPVWRAESLTLFASHLGEGPRRRPRHEVLAELPFGSDIRA</sequence>
<dbReference type="NCBIfam" id="TIGR02258">
    <property type="entry name" value="2_5_ligase"/>
    <property type="match status" value="1"/>
</dbReference>
<comment type="caution">
    <text evidence="4">The sequence shown here is derived from an EMBL/GenBank/DDBJ whole genome shotgun (WGS) entry which is preliminary data.</text>
</comment>
<evidence type="ECO:0000256" key="2">
    <source>
        <dbReference type="HAMAP-Rule" id="MF_01940"/>
    </source>
</evidence>
<dbReference type="AlphaFoldDB" id="A0A7Y9UVY2"/>
<dbReference type="PANTHER" id="PTHR35561">
    <property type="entry name" value="RNA 2',3'-CYCLIC PHOSPHODIESTERASE"/>
    <property type="match status" value="1"/>
</dbReference>
<feature type="short sequence motif" description="HXTX 2" evidence="2">
    <location>
        <begin position="126"/>
        <end position="129"/>
    </location>
</feature>
<dbReference type="GO" id="GO:0008664">
    <property type="term" value="F:RNA 2',3'-cyclic 3'-phosphodiesterase activity"/>
    <property type="evidence" value="ECO:0007669"/>
    <property type="project" value="UniProtKB-EC"/>
</dbReference>
<dbReference type="Proteomes" id="UP000540656">
    <property type="component" value="Unassembled WGS sequence"/>
</dbReference>
<dbReference type="Gene3D" id="3.90.1140.10">
    <property type="entry name" value="Cyclic phosphodiesterase"/>
    <property type="match status" value="1"/>
</dbReference>
<keyword evidence="4" id="KW-0436">Ligase</keyword>
<name>A0A7Y9UVY2_9ACTN</name>
<dbReference type="InterPro" id="IPR004175">
    <property type="entry name" value="RNA_CPDase"/>
</dbReference>